<dbReference type="InterPro" id="IPR006442">
    <property type="entry name" value="Antitoxin_Phd/YefM"/>
</dbReference>
<comment type="similarity">
    <text evidence="1 2">Belongs to the phD/YefM antitoxin family.</text>
</comment>
<reference evidence="3 4" key="1">
    <citation type="submission" date="2016-11" db="EMBL/GenBank/DDBJ databases">
        <authorList>
            <person name="Jaros S."/>
            <person name="Januszkiewicz K."/>
            <person name="Wedrychowicz H."/>
        </authorList>
    </citation>
    <scope>NUCLEOTIDE SEQUENCE [LARGE SCALE GENOMIC DNA]</scope>
    <source>
        <strain evidence="3 4">DSM 18119</strain>
    </source>
</reference>
<keyword evidence="4" id="KW-1185">Reference proteome</keyword>
<dbReference type="SUPFAM" id="SSF143120">
    <property type="entry name" value="YefM-like"/>
    <property type="match status" value="1"/>
</dbReference>
<dbReference type="InterPro" id="IPR051405">
    <property type="entry name" value="phD/YefM_antitoxin"/>
</dbReference>
<dbReference type="STRING" id="1121884.SAMN02745131_03888"/>
<dbReference type="RefSeq" id="WP_072837005.1">
    <property type="nucleotide sequence ID" value="NZ_FQUU01000023.1"/>
</dbReference>
<dbReference type="PANTHER" id="PTHR33713:SF6">
    <property type="entry name" value="ANTITOXIN YEFM"/>
    <property type="match status" value="1"/>
</dbReference>
<evidence type="ECO:0000256" key="1">
    <source>
        <dbReference type="ARBA" id="ARBA00009981"/>
    </source>
</evidence>
<dbReference type="AlphaFoldDB" id="A0A1M5FMC9"/>
<organism evidence="3 4">
    <name type="scientific">Flavisolibacter ginsengisoli DSM 18119</name>
    <dbReference type="NCBI Taxonomy" id="1121884"/>
    <lineage>
        <taxon>Bacteria</taxon>
        <taxon>Pseudomonadati</taxon>
        <taxon>Bacteroidota</taxon>
        <taxon>Chitinophagia</taxon>
        <taxon>Chitinophagales</taxon>
        <taxon>Chitinophagaceae</taxon>
        <taxon>Flavisolibacter</taxon>
    </lineage>
</organism>
<dbReference type="PANTHER" id="PTHR33713">
    <property type="entry name" value="ANTITOXIN YAFN-RELATED"/>
    <property type="match status" value="1"/>
</dbReference>
<protein>
    <recommendedName>
        <fullName evidence="2">Antitoxin</fullName>
    </recommendedName>
</protein>
<sequence length="84" mass="9487">MKVVNYSEFRNNLAENLNMVNEDREIVVVSRTKGKNVVVMDLDDYNAIQETLHLTSTAANYKRLTDAIAEMNAGGGKKRKLIDK</sequence>
<evidence type="ECO:0000313" key="3">
    <source>
        <dbReference type="EMBL" id="SHF92658.1"/>
    </source>
</evidence>
<proteinExistence type="inferred from homology"/>
<dbReference type="Proteomes" id="UP000184048">
    <property type="component" value="Unassembled WGS sequence"/>
</dbReference>
<evidence type="ECO:0000313" key="4">
    <source>
        <dbReference type="Proteomes" id="UP000184048"/>
    </source>
</evidence>
<dbReference type="InterPro" id="IPR036165">
    <property type="entry name" value="YefM-like_sf"/>
</dbReference>
<name>A0A1M5FMC9_9BACT</name>
<comment type="function">
    <text evidence="2">Antitoxin component of a type II toxin-antitoxin (TA) system.</text>
</comment>
<dbReference type="Gene3D" id="6.10.250.330">
    <property type="match status" value="1"/>
</dbReference>
<dbReference type="Pfam" id="PF02604">
    <property type="entry name" value="PhdYeFM_antitox"/>
    <property type="match status" value="1"/>
</dbReference>
<gene>
    <name evidence="3" type="ORF">SAMN02745131_03888</name>
</gene>
<dbReference type="OrthoDB" id="1524837at2"/>
<evidence type="ECO:0000256" key="2">
    <source>
        <dbReference type="RuleBase" id="RU362080"/>
    </source>
</evidence>
<dbReference type="Gene3D" id="3.40.1620.10">
    <property type="entry name" value="YefM-like domain"/>
    <property type="match status" value="1"/>
</dbReference>
<dbReference type="EMBL" id="FQUU01000023">
    <property type="protein sequence ID" value="SHF92658.1"/>
    <property type="molecule type" value="Genomic_DNA"/>
</dbReference>
<accession>A0A1M5FMC9</accession>
<dbReference type="NCBIfam" id="TIGR01552">
    <property type="entry name" value="phd_fam"/>
    <property type="match status" value="1"/>
</dbReference>